<reference evidence="3" key="1">
    <citation type="journal article" date="2015" name="Nature">
        <title>Complex archaea that bridge the gap between prokaryotes and eukaryotes.</title>
        <authorList>
            <person name="Spang A."/>
            <person name="Saw J.H."/>
            <person name="Jorgensen S.L."/>
            <person name="Zaremba-Niedzwiedzka K."/>
            <person name="Martijn J."/>
            <person name="Lind A.E."/>
            <person name="van Eijk R."/>
            <person name="Schleper C."/>
            <person name="Guy L."/>
            <person name="Ettema T.J."/>
        </authorList>
    </citation>
    <scope>NUCLEOTIDE SEQUENCE</scope>
</reference>
<evidence type="ECO:0000313" key="3">
    <source>
        <dbReference type="EMBL" id="KKN97166.1"/>
    </source>
</evidence>
<dbReference type="Gene3D" id="3.30.70.60">
    <property type="match status" value="1"/>
</dbReference>
<evidence type="ECO:0000256" key="1">
    <source>
        <dbReference type="SAM" id="Coils"/>
    </source>
</evidence>
<accession>A0A0F9XDP1</accession>
<keyword evidence="1" id="KW-0175">Coiled coil</keyword>
<protein>
    <recommendedName>
        <fullName evidence="4">Pilus assembly protein PilO</fullName>
    </recommendedName>
</protein>
<evidence type="ECO:0008006" key="4">
    <source>
        <dbReference type="Google" id="ProtNLM"/>
    </source>
</evidence>
<keyword evidence="2" id="KW-0812">Transmembrane</keyword>
<evidence type="ECO:0000256" key="2">
    <source>
        <dbReference type="SAM" id="Phobius"/>
    </source>
</evidence>
<gene>
    <name evidence="3" type="ORF">LCGC14_0161410</name>
</gene>
<feature type="coiled-coil region" evidence="1">
    <location>
        <begin position="47"/>
        <end position="74"/>
    </location>
</feature>
<keyword evidence="2" id="KW-1133">Transmembrane helix</keyword>
<dbReference type="AlphaFoldDB" id="A0A0F9XDP1"/>
<sequence>MKISNKKIYISGIIVVILVLILILFLLQEISKSSQALILQKKDLISFEQRRKNLENFREKYKTHQQNLEKINNFFVDSTLPIEFMDFLEKSILNSQSSIKISLTKEITEPEPALSFNILFSGSFSNLLKLIDKLENSPYLIEITNLNVRKIAQESSDNITANLELIVLVK</sequence>
<dbReference type="InterPro" id="IPR014717">
    <property type="entry name" value="Transl_elong_EF1B/ribsomal_bS6"/>
</dbReference>
<proteinExistence type="predicted"/>
<organism evidence="3">
    <name type="scientific">marine sediment metagenome</name>
    <dbReference type="NCBI Taxonomy" id="412755"/>
    <lineage>
        <taxon>unclassified sequences</taxon>
        <taxon>metagenomes</taxon>
        <taxon>ecological metagenomes</taxon>
    </lineage>
</organism>
<dbReference type="EMBL" id="LAZR01000060">
    <property type="protein sequence ID" value="KKN97166.1"/>
    <property type="molecule type" value="Genomic_DNA"/>
</dbReference>
<keyword evidence="2" id="KW-0472">Membrane</keyword>
<feature type="transmembrane region" description="Helical" evidence="2">
    <location>
        <begin position="7"/>
        <end position="27"/>
    </location>
</feature>
<comment type="caution">
    <text evidence="3">The sequence shown here is derived from an EMBL/GenBank/DDBJ whole genome shotgun (WGS) entry which is preliminary data.</text>
</comment>
<name>A0A0F9XDP1_9ZZZZ</name>